<dbReference type="AlphaFoldDB" id="A0A117MQA6"/>
<evidence type="ECO:0008006" key="3">
    <source>
        <dbReference type="Google" id="ProtNLM"/>
    </source>
</evidence>
<dbReference type="OrthoDB" id="9780929at2"/>
<sequence>MRTITAHERNLILDVTGEGLTPLPAAALEKDVLVTKVLEKLADIDVNGIQLIFCGGTCLSKAHGLIGRMSEDIDFKVVVPPGLSRSQNSLRLSQFKKHLVAVLATEGFVVPENEVLARDENNYIALNIRYESRFEVVASLRPEIKLELSARPLLLPMQLLSVRSILELLVDPPIEGIRINCLGVQESIGEKTLSFLRRTAEALSGRVSKDYDDRLIRHVYDVTVINRRLPDLISGLAGEVFEKMVDSDAERFGRQFPEFRMNPVVEMSKSVEYLENDESLAAEYDRFVTDLVYGDQVAFEEARREFIEFAKRLLS</sequence>
<protein>
    <recommendedName>
        <fullName evidence="3">Nucleotidyl transferase AbiEii/AbiGii toxin family protein</fullName>
    </recommendedName>
</protein>
<accession>A0A117MQA6</accession>
<dbReference type="RefSeq" id="WP_059138874.1">
    <property type="nucleotide sequence ID" value="NZ_LMBR01000112.1"/>
</dbReference>
<evidence type="ECO:0000313" key="2">
    <source>
        <dbReference type="Proteomes" id="UP000053937"/>
    </source>
</evidence>
<dbReference type="Pfam" id="PF08843">
    <property type="entry name" value="AbiEii"/>
    <property type="match status" value="1"/>
</dbReference>
<proteinExistence type="predicted"/>
<dbReference type="Proteomes" id="UP000053937">
    <property type="component" value="Unassembled WGS sequence"/>
</dbReference>
<keyword evidence="2" id="KW-1185">Reference proteome</keyword>
<dbReference type="EMBL" id="LMBR01000112">
    <property type="protein sequence ID" value="KUL29922.1"/>
    <property type="molecule type" value="Genomic_DNA"/>
</dbReference>
<dbReference type="InterPro" id="IPR014942">
    <property type="entry name" value="AbiEii"/>
</dbReference>
<dbReference type="Gene3D" id="3.10.450.620">
    <property type="entry name" value="JHP933, nucleotidyltransferase-like core domain"/>
    <property type="match status" value="1"/>
</dbReference>
<gene>
    <name evidence="1" type="ORF">ASB62_04925</name>
</gene>
<organism evidence="1 2">
    <name type="scientific">Chlorobium limicola</name>
    <dbReference type="NCBI Taxonomy" id="1092"/>
    <lineage>
        <taxon>Bacteria</taxon>
        <taxon>Pseudomonadati</taxon>
        <taxon>Chlorobiota</taxon>
        <taxon>Chlorobiia</taxon>
        <taxon>Chlorobiales</taxon>
        <taxon>Chlorobiaceae</taxon>
        <taxon>Chlorobium/Pelodictyon group</taxon>
        <taxon>Chlorobium</taxon>
    </lineage>
</organism>
<evidence type="ECO:0000313" key="1">
    <source>
        <dbReference type="EMBL" id="KUL29922.1"/>
    </source>
</evidence>
<name>A0A117MQA6_CHLLI</name>
<comment type="caution">
    <text evidence="1">The sequence shown here is derived from an EMBL/GenBank/DDBJ whole genome shotgun (WGS) entry which is preliminary data.</text>
</comment>
<reference evidence="1 2" key="1">
    <citation type="submission" date="2015-10" db="EMBL/GenBank/DDBJ databases">
        <title>Draft Genome Sequence of Chlorobium limicola strain Frasassi Growing under Artificial Lighting in the Frasassi Cave System.</title>
        <authorList>
            <person name="Mansor M."/>
            <person name="Macalady J."/>
        </authorList>
    </citation>
    <scope>NUCLEOTIDE SEQUENCE [LARGE SCALE GENOMIC DNA]</scope>
    <source>
        <strain evidence="1 2">Frasassi</strain>
    </source>
</reference>